<dbReference type="PRINTS" id="PR00625">
    <property type="entry name" value="JDOMAIN"/>
</dbReference>
<evidence type="ECO:0000313" key="4">
    <source>
        <dbReference type="Proteomes" id="UP001274830"/>
    </source>
</evidence>
<feature type="compositionally biased region" description="Acidic residues" evidence="1">
    <location>
        <begin position="111"/>
        <end position="120"/>
    </location>
</feature>
<dbReference type="Pfam" id="PF06985">
    <property type="entry name" value="HET"/>
    <property type="match status" value="1"/>
</dbReference>
<protein>
    <recommendedName>
        <fullName evidence="2">J domain-containing protein</fullName>
    </recommendedName>
</protein>
<dbReference type="CDD" id="cd06257">
    <property type="entry name" value="DnaJ"/>
    <property type="match status" value="1"/>
</dbReference>
<dbReference type="PANTHER" id="PTHR24148:SF82">
    <property type="entry name" value="HETEROKARYON INCOMPATIBILITY DOMAIN-CONTAINING PROTEIN"/>
    <property type="match status" value="1"/>
</dbReference>
<dbReference type="SUPFAM" id="SSF46565">
    <property type="entry name" value="Chaperone J-domain"/>
    <property type="match status" value="1"/>
</dbReference>
<dbReference type="InterPro" id="IPR036869">
    <property type="entry name" value="J_dom_sf"/>
</dbReference>
<dbReference type="AlphaFoldDB" id="A0AAE0WY98"/>
<feature type="region of interest" description="Disordered" evidence="1">
    <location>
        <begin position="278"/>
        <end position="328"/>
    </location>
</feature>
<dbReference type="Proteomes" id="UP001274830">
    <property type="component" value="Unassembled WGS sequence"/>
</dbReference>
<keyword evidence="4" id="KW-1185">Reference proteome</keyword>
<dbReference type="PROSITE" id="PS50076">
    <property type="entry name" value="DNAJ_2"/>
    <property type="match status" value="1"/>
</dbReference>
<organism evidence="3 4">
    <name type="scientific">Recurvomyces mirabilis</name>
    <dbReference type="NCBI Taxonomy" id="574656"/>
    <lineage>
        <taxon>Eukaryota</taxon>
        <taxon>Fungi</taxon>
        <taxon>Dikarya</taxon>
        <taxon>Ascomycota</taxon>
        <taxon>Pezizomycotina</taxon>
        <taxon>Dothideomycetes</taxon>
        <taxon>Dothideomycetidae</taxon>
        <taxon>Mycosphaerellales</taxon>
        <taxon>Teratosphaeriaceae</taxon>
        <taxon>Recurvomyces</taxon>
    </lineage>
</organism>
<feature type="domain" description="J" evidence="2">
    <location>
        <begin position="8"/>
        <end position="77"/>
    </location>
</feature>
<proteinExistence type="predicted"/>
<feature type="compositionally biased region" description="Basic and acidic residues" evidence="1">
    <location>
        <begin position="97"/>
        <end position="110"/>
    </location>
</feature>
<reference evidence="3" key="1">
    <citation type="submission" date="2023-07" db="EMBL/GenBank/DDBJ databases">
        <title>Black Yeasts Isolated from many extreme environments.</title>
        <authorList>
            <person name="Coleine C."/>
            <person name="Stajich J.E."/>
            <person name="Selbmann L."/>
        </authorList>
    </citation>
    <scope>NUCLEOTIDE SEQUENCE</scope>
    <source>
        <strain evidence="3">CCFEE 5485</strain>
    </source>
</reference>
<dbReference type="Gene3D" id="1.10.287.110">
    <property type="entry name" value="DnaJ domain"/>
    <property type="match status" value="1"/>
</dbReference>
<dbReference type="InterPro" id="IPR010730">
    <property type="entry name" value="HET"/>
</dbReference>
<evidence type="ECO:0000313" key="3">
    <source>
        <dbReference type="EMBL" id="KAK3680289.1"/>
    </source>
</evidence>
<evidence type="ECO:0000256" key="1">
    <source>
        <dbReference type="SAM" id="MobiDB-lite"/>
    </source>
</evidence>
<dbReference type="InterPro" id="IPR052895">
    <property type="entry name" value="HetReg/Transcr_Mod"/>
</dbReference>
<dbReference type="InterPro" id="IPR001623">
    <property type="entry name" value="DnaJ_domain"/>
</dbReference>
<feature type="region of interest" description="Disordered" evidence="1">
    <location>
        <begin position="374"/>
        <end position="401"/>
    </location>
</feature>
<comment type="caution">
    <text evidence="3">The sequence shown here is derived from an EMBL/GenBank/DDBJ whole genome shotgun (WGS) entry which is preliminary data.</text>
</comment>
<name>A0AAE0WY98_9PEZI</name>
<feature type="compositionally biased region" description="Polar residues" evidence="1">
    <location>
        <begin position="281"/>
        <end position="308"/>
    </location>
</feature>
<sequence length="1168" mass="132571">MASTSPFDPFEALGVPRDASAATIKAQFRQLARRYHPNRQQGPEESKAALSDAFHTVRHAYKQLIDDNKRRRYVELLRLAEEQQHLLSRMADLLRESEHETGHSEAKDGDLSSDADDEDLPQMGLVRRQTVLKRSSTIKRSLEIASPPRKGRPPRLPTQAPASSKSEADYFARRRQKLEKLRRRELAAFETYKNAMVEKFEAEAEAESTREMYERAQWKREYFERAPRETTERLRSLQHYLGAIRAFGQLQPRRKNRSTVSYSEQILSTEDLVSGGYLDPNSATAHSSGRPSHSRAWSSDISNDQQTSSDEHSSGPGTPRPPTSFTWHRRHSRNTSLDDAFILPIISHSSELSRSSIPEHAPFKMLVKQPTGFRELVGNGNDNDDESSPESASMTPRTPSPGVFDCSSRYVMVGNQRLAAALRPARARTPSPSGATRAGAARPNGVSSHSSHQAVEPCHFLIKRIGKLEYRVIPTSFVHELSLAEKAKLLLEPDAEADPTDLLARLRVLDRNVSTKFEVKTDILESFRFRLIHKDHGVGSIDHDGFVALSYRRRRHAEKHQDHITLPLDEEMYQAVLEETGNLPLWLDQISIDGTSRLETAVSMSAMDMVYRSARLVVVALDDVELEGHEGTVLENHMEEYTKMTHVSANKRFRGKQPPYLDTRDELYGVLRKILRSSWFKRAWCRHEMRLARDHIFLVPCKSPGSWSGRNVVRFTTTCFTHLLALAIEVPFEPDVEKIKPALYAFFRDRSKLEPHERHLHSHHGNFTTVIAEVFGMEAGGDPRIPARQRAADALKDKVSIILNTMECGLAITQELRDPRMHFTTAEAHYMLLTLALAAQDPGALCSVGPPMRLVQADTNSPLTPTATSTWLFEPTNVDAGLNNYHTLGRLPADACIYTGLEMGEHYVQLDLKFLNRAEARHVHRADEDPDNLHFSRRFIEVCNVRKLGRNRARYLMTDTSANRHFGSMAEVYEQTLACVFACGPDWVEDICERYGVNRWKQDGEATWNLLVALKNTAGEWPEHAWGNQAAGFLVDFVNFLIIRGMPQRQILHREAWRPVWVATENGGRILTFVPPGEIMPAIPTALLDPDYVHLARLWVLQPRTMLAGPSIHIPSSWTLLGKSVIFSDDLAVQQLHSRSETWLEHQKVFGREDPEIQRLLRERSLYV</sequence>
<dbReference type="PANTHER" id="PTHR24148">
    <property type="entry name" value="ANKYRIN REPEAT DOMAIN-CONTAINING PROTEIN 39 HOMOLOG-RELATED"/>
    <property type="match status" value="1"/>
</dbReference>
<dbReference type="SMART" id="SM00271">
    <property type="entry name" value="DnaJ"/>
    <property type="match status" value="1"/>
</dbReference>
<gene>
    <name evidence="3" type="ORF">LTR78_000667</name>
</gene>
<evidence type="ECO:0000259" key="2">
    <source>
        <dbReference type="PROSITE" id="PS50076"/>
    </source>
</evidence>
<dbReference type="Pfam" id="PF00226">
    <property type="entry name" value="DnaJ"/>
    <property type="match status" value="1"/>
</dbReference>
<feature type="region of interest" description="Disordered" evidence="1">
    <location>
        <begin position="421"/>
        <end position="451"/>
    </location>
</feature>
<dbReference type="EMBL" id="JAUTXT010000001">
    <property type="protein sequence ID" value="KAK3680289.1"/>
    <property type="molecule type" value="Genomic_DNA"/>
</dbReference>
<accession>A0AAE0WY98</accession>
<feature type="region of interest" description="Disordered" evidence="1">
    <location>
        <begin position="97"/>
        <end position="169"/>
    </location>
</feature>